<dbReference type="EMBL" id="BAAAKK010000005">
    <property type="protein sequence ID" value="GAA1425861.1"/>
    <property type="molecule type" value="Genomic_DNA"/>
</dbReference>
<accession>A0ABN1Z2X2</accession>
<keyword evidence="1" id="KW-0812">Transmembrane</keyword>
<evidence type="ECO:0008006" key="4">
    <source>
        <dbReference type="Google" id="ProtNLM"/>
    </source>
</evidence>
<comment type="caution">
    <text evidence="2">The sequence shown here is derived from an EMBL/GenBank/DDBJ whole genome shotgun (WGS) entry which is preliminary data.</text>
</comment>
<dbReference type="Proteomes" id="UP001501266">
    <property type="component" value="Unassembled WGS sequence"/>
</dbReference>
<keyword evidence="1" id="KW-1133">Transmembrane helix</keyword>
<sequence>MSDVSMGMAGWLVGLVAVAIWLAFCWWVISRLMSMDVALVSKVIWAVVILTFPVVGLLAFVLLGDRTPQLERELGIRRY</sequence>
<feature type="transmembrane region" description="Helical" evidence="1">
    <location>
        <begin position="44"/>
        <end position="63"/>
    </location>
</feature>
<organism evidence="2 3">
    <name type="scientific">Agrococcus citreus</name>
    <dbReference type="NCBI Taxonomy" id="84643"/>
    <lineage>
        <taxon>Bacteria</taxon>
        <taxon>Bacillati</taxon>
        <taxon>Actinomycetota</taxon>
        <taxon>Actinomycetes</taxon>
        <taxon>Micrococcales</taxon>
        <taxon>Microbacteriaceae</taxon>
        <taxon>Agrococcus</taxon>
    </lineage>
</organism>
<reference evidence="2 3" key="1">
    <citation type="journal article" date="2019" name="Int. J. Syst. Evol. Microbiol.">
        <title>The Global Catalogue of Microorganisms (GCM) 10K type strain sequencing project: providing services to taxonomists for standard genome sequencing and annotation.</title>
        <authorList>
            <consortium name="The Broad Institute Genomics Platform"/>
            <consortium name="The Broad Institute Genome Sequencing Center for Infectious Disease"/>
            <person name="Wu L."/>
            <person name="Ma J."/>
        </authorList>
    </citation>
    <scope>NUCLEOTIDE SEQUENCE [LARGE SCALE GENOMIC DNA]</scope>
    <source>
        <strain evidence="2 3">JCM 12398</strain>
    </source>
</reference>
<name>A0ABN1Z2X2_9MICO</name>
<gene>
    <name evidence="2" type="ORF">GCM10009640_25530</name>
</gene>
<dbReference type="RefSeq" id="WP_343920993.1">
    <property type="nucleotide sequence ID" value="NZ_BAAAKK010000005.1"/>
</dbReference>
<feature type="transmembrane region" description="Helical" evidence="1">
    <location>
        <begin position="9"/>
        <end position="29"/>
    </location>
</feature>
<proteinExistence type="predicted"/>
<keyword evidence="3" id="KW-1185">Reference proteome</keyword>
<evidence type="ECO:0000313" key="3">
    <source>
        <dbReference type="Proteomes" id="UP001501266"/>
    </source>
</evidence>
<keyword evidence="1" id="KW-0472">Membrane</keyword>
<protein>
    <recommendedName>
        <fullName evidence="4">Phospholipase_D-nuclease N-terminal</fullName>
    </recommendedName>
</protein>
<evidence type="ECO:0000256" key="1">
    <source>
        <dbReference type="SAM" id="Phobius"/>
    </source>
</evidence>
<evidence type="ECO:0000313" key="2">
    <source>
        <dbReference type="EMBL" id="GAA1425861.1"/>
    </source>
</evidence>